<keyword evidence="1" id="KW-1133">Transmembrane helix</keyword>
<keyword evidence="1" id="KW-0472">Membrane</keyword>
<feature type="transmembrane region" description="Helical" evidence="1">
    <location>
        <begin position="23"/>
        <end position="44"/>
    </location>
</feature>
<dbReference type="EMBL" id="CAEZXL010000029">
    <property type="protein sequence ID" value="CAB4681490.1"/>
    <property type="molecule type" value="Genomic_DNA"/>
</dbReference>
<accession>A0A6J6N4D1</accession>
<feature type="transmembrane region" description="Helical" evidence="1">
    <location>
        <begin position="90"/>
        <end position="108"/>
    </location>
</feature>
<dbReference type="AlphaFoldDB" id="A0A6J6N4D1"/>
<evidence type="ECO:0000313" key="2">
    <source>
        <dbReference type="EMBL" id="CAB4681490.1"/>
    </source>
</evidence>
<evidence type="ECO:0000256" key="1">
    <source>
        <dbReference type="SAM" id="Phobius"/>
    </source>
</evidence>
<gene>
    <name evidence="2" type="ORF">UFOPK2373_00285</name>
</gene>
<protein>
    <submittedName>
        <fullName evidence="2">Unannotated protein</fullName>
    </submittedName>
</protein>
<sequence>MSNSARNLASISKQRGAEISSRLIPAKTGAIAFTVLTISSVSWVSRQIGKASMFAKRLNKAALPSITGRAASGPMFPKPRTAEPSVTTAMVFRLMVSLLASLGSLAIASQMRATPGV</sequence>
<organism evidence="2">
    <name type="scientific">freshwater metagenome</name>
    <dbReference type="NCBI Taxonomy" id="449393"/>
    <lineage>
        <taxon>unclassified sequences</taxon>
        <taxon>metagenomes</taxon>
        <taxon>ecological metagenomes</taxon>
    </lineage>
</organism>
<proteinExistence type="predicted"/>
<name>A0A6J6N4D1_9ZZZZ</name>
<reference evidence="2" key="1">
    <citation type="submission" date="2020-05" db="EMBL/GenBank/DDBJ databases">
        <authorList>
            <person name="Chiriac C."/>
            <person name="Salcher M."/>
            <person name="Ghai R."/>
            <person name="Kavagutti S V."/>
        </authorList>
    </citation>
    <scope>NUCLEOTIDE SEQUENCE</scope>
</reference>
<keyword evidence="1" id="KW-0812">Transmembrane</keyword>